<dbReference type="GO" id="GO:0045214">
    <property type="term" value="P:sarcomere organization"/>
    <property type="evidence" value="ECO:0007669"/>
    <property type="project" value="EnsemblMetazoa"/>
</dbReference>
<proteinExistence type="predicted"/>
<dbReference type="HOGENOM" id="CLU_2925082_0_0_1"/>
<protein>
    <submittedName>
        <fullName evidence="2">GD17802</fullName>
    </submittedName>
</protein>
<gene>
    <name evidence="2" type="primary">Dsim\GD17802</name>
    <name evidence="2" type="ORF">Dsim_GD17802</name>
</gene>
<dbReference type="GO" id="GO:0051491">
    <property type="term" value="P:positive regulation of filopodium assembly"/>
    <property type="evidence" value="ECO:0007669"/>
    <property type="project" value="EnsemblMetazoa"/>
</dbReference>
<dbReference type="GO" id="GO:0160175">
    <property type="term" value="P:somatic muscle attachment to chitin-based cuticle"/>
    <property type="evidence" value="ECO:0007669"/>
    <property type="project" value="EnsemblMetazoa"/>
</dbReference>
<dbReference type="GO" id="GO:0005927">
    <property type="term" value="C:muscle tendon junction"/>
    <property type="evidence" value="ECO:0007669"/>
    <property type="project" value="EnsemblMetazoa"/>
</dbReference>
<dbReference type="GO" id="GO:0030018">
    <property type="term" value="C:Z disc"/>
    <property type="evidence" value="ECO:0007669"/>
    <property type="project" value="EnsemblMetazoa"/>
</dbReference>
<keyword evidence="3" id="KW-1185">Reference proteome</keyword>
<evidence type="ECO:0000313" key="3">
    <source>
        <dbReference type="Proteomes" id="UP000000304"/>
    </source>
</evidence>
<dbReference type="GO" id="GO:0051286">
    <property type="term" value="C:cell tip"/>
    <property type="evidence" value="ECO:0007669"/>
    <property type="project" value="EnsemblMetazoa"/>
</dbReference>
<dbReference type="GO" id="GO:0007517">
    <property type="term" value="P:muscle organ development"/>
    <property type="evidence" value="ECO:0007669"/>
    <property type="project" value="EnsemblMetazoa"/>
</dbReference>
<accession>B4Q8G8</accession>
<dbReference type="STRING" id="7240.B4Q8G8"/>
<reference evidence="2 3" key="1">
    <citation type="journal article" date="2007" name="Nature">
        <title>Evolution of genes and genomes on the Drosophila phylogeny.</title>
        <authorList>
            <consortium name="Drosophila 12 Genomes Consortium"/>
            <person name="Clark A.G."/>
            <person name="Eisen M.B."/>
            <person name="Smith D.R."/>
            <person name="Bergman C.M."/>
            <person name="Oliver B."/>
            <person name="Markow T.A."/>
            <person name="Kaufman T.C."/>
            <person name="Kellis M."/>
            <person name="Gelbart W."/>
            <person name="Iyer V.N."/>
            <person name="Pollard D.A."/>
            <person name="Sackton T.B."/>
            <person name="Larracuente A.M."/>
            <person name="Singh N.D."/>
            <person name="Abad J.P."/>
            <person name="Abt D.N."/>
            <person name="Adryan B."/>
            <person name="Aguade M."/>
            <person name="Akashi H."/>
            <person name="Anderson W.W."/>
            <person name="Aquadro C.F."/>
            <person name="Ardell D.H."/>
            <person name="Arguello R."/>
            <person name="Artieri C.G."/>
            <person name="Barbash D.A."/>
            <person name="Barker D."/>
            <person name="Barsanti P."/>
            <person name="Batterham P."/>
            <person name="Batzoglou S."/>
            <person name="Begun D."/>
            <person name="Bhutkar A."/>
            <person name="Blanco E."/>
            <person name="Bosak S.A."/>
            <person name="Bradley R.K."/>
            <person name="Brand A.D."/>
            <person name="Brent M.R."/>
            <person name="Brooks A.N."/>
            <person name="Brown R.H."/>
            <person name="Butlin R.K."/>
            <person name="Caggese C."/>
            <person name="Calvi B.R."/>
            <person name="Bernardo de Carvalho A."/>
            <person name="Caspi A."/>
            <person name="Castrezana S."/>
            <person name="Celniker S.E."/>
            <person name="Chang J.L."/>
            <person name="Chapple C."/>
            <person name="Chatterji S."/>
            <person name="Chinwalla A."/>
            <person name="Civetta A."/>
            <person name="Clifton S.W."/>
            <person name="Comeron J.M."/>
            <person name="Costello J.C."/>
            <person name="Coyne J.A."/>
            <person name="Daub J."/>
            <person name="David R.G."/>
            <person name="Delcher A.L."/>
            <person name="Delehaunty K."/>
            <person name="Do C.B."/>
            <person name="Ebling H."/>
            <person name="Edwards K."/>
            <person name="Eickbush T."/>
            <person name="Evans J.D."/>
            <person name="Filipski A."/>
            <person name="Findeiss S."/>
            <person name="Freyhult E."/>
            <person name="Fulton L."/>
            <person name="Fulton R."/>
            <person name="Garcia A.C."/>
            <person name="Gardiner A."/>
            <person name="Garfield D.A."/>
            <person name="Garvin B.E."/>
            <person name="Gibson G."/>
            <person name="Gilbert D."/>
            <person name="Gnerre S."/>
            <person name="Godfrey J."/>
            <person name="Good R."/>
            <person name="Gotea V."/>
            <person name="Gravely B."/>
            <person name="Greenberg A.J."/>
            <person name="Griffiths-Jones S."/>
            <person name="Gross S."/>
            <person name="Guigo R."/>
            <person name="Gustafson E.A."/>
            <person name="Haerty W."/>
            <person name="Hahn M.W."/>
            <person name="Halligan D.L."/>
            <person name="Halpern A.L."/>
            <person name="Halter G.M."/>
            <person name="Han M.V."/>
            <person name="Heger A."/>
            <person name="Hillier L."/>
            <person name="Hinrichs A.S."/>
            <person name="Holmes I."/>
            <person name="Hoskins R.A."/>
            <person name="Hubisz M.J."/>
            <person name="Hultmark D."/>
            <person name="Huntley M.A."/>
            <person name="Jaffe D.B."/>
            <person name="Jagadeeshan S."/>
            <person name="Jeck W.R."/>
            <person name="Johnson J."/>
            <person name="Jones C.D."/>
            <person name="Jordan W.C."/>
            <person name="Karpen G.H."/>
            <person name="Kataoka E."/>
            <person name="Keightley P.D."/>
            <person name="Kheradpour P."/>
            <person name="Kirkness E.F."/>
            <person name="Koerich L.B."/>
            <person name="Kristiansen K."/>
            <person name="Kudrna D."/>
            <person name="Kulathinal R.J."/>
            <person name="Kumar S."/>
            <person name="Kwok R."/>
            <person name="Lander E."/>
            <person name="Langley C.H."/>
            <person name="Lapoint R."/>
            <person name="Lazzaro B.P."/>
            <person name="Lee S.J."/>
            <person name="Levesque L."/>
            <person name="Li R."/>
            <person name="Lin C.F."/>
            <person name="Lin M.F."/>
            <person name="Lindblad-Toh K."/>
            <person name="Llopart A."/>
            <person name="Long M."/>
            <person name="Low L."/>
            <person name="Lozovsky E."/>
            <person name="Lu J."/>
            <person name="Luo M."/>
            <person name="Machado C.A."/>
            <person name="Makalowski W."/>
            <person name="Marzo M."/>
            <person name="Matsuda M."/>
            <person name="Matzkin L."/>
            <person name="McAllister B."/>
            <person name="McBride C.S."/>
            <person name="McKernan B."/>
            <person name="McKernan K."/>
            <person name="Mendez-Lago M."/>
            <person name="Minx P."/>
            <person name="Mollenhauer M.U."/>
            <person name="Montooth K."/>
            <person name="Mount S.M."/>
            <person name="Mu X."/>
            <person name="Myers E."/>
            <person name="Negre B."/>
            <person name="Newfeld S."/>
            <person name="Nielsen R."/>
            <person name="Noor M.A."/>
            <person name="O'Grady P."/>
            <person name="Pachter L."/>
            <person name="Papaceit M."/>
            <person name="Parisi M.J."/>
            <person name="Parisi M."/>
            <person name="Parts L."/>
            <person name="Pedersen J.S."/>
            <person name="Pesole G."/>
            <person name="Phillippy A.M."/>
            <person name="Ponting C.P."/>
            <person name="Pop M."/>
            <person name="Porcelli D."/>
            <person name="Powell J.R."/>
            <person name="Prohaska S."/>
            <person name="Pruitt K."/>
            <person name="Puig M."/>
            <person name="Quesneville H."/>
            <person name="Ram K.R."/>
            <person name="Rand D."/>
            <person name="Rasmussen M.D."/>
            <person name="Reed L.K."/>
            <person name="Reenan R."/>
            <person name="Reily A."/>
            <person name="Remington K.A."/>
            <person name="Rieger T.T."/>
            <person name="Ritchie M.G."/>
            <person name="Robin C."/>
            <person name="Rogers Y.H."/>
            <person name="Rohde C."/>
            <person name="Rozas J."/>
            <person name="Rubenfield M.J."/>
            <person name="Ruiz A."/>
            <person name="Russo S."/>
            <person name="Salzberg S.L."/>
            <person name="Sanchez-Gracia A."/>
            <person name="Saranga D.J."/>
            <person name="Sato H."/>
            <person name="Schaeffer S.W."/>
            <person name="Schatz M.C."/>
            <person name="Schlenke T."/>
            <person name="Schwartz R."/>
            <person name="Segarra C."/>
            <person name="Singh R.S."/>
            <person name="Sirot L."/>
            <person name="Sirota M."/>
            <person name="Sisneros N.B."/>
            <person name="Smith C.D."/>
            <person name="Smith T.F."/>
            <person name="Spieth J."/>
            <person name="Stage D.E."/>
            <person name="Stark A."/>
            <person name="Stephan W."/>
            <person name="Strausberg R.L."/>
            <person name="Strempel S."/>
            <person name="Sturgill D."/>
            <person name="Sutton G."/>
            <person name="Sutton G.G."/>
            <person name="Tao W."/>
            <person name="Teichmann S."/>
            <person name="Tobari Y.N."/>
            <person name="Tomimura Y."/>
            <person name="Tsolas J.M."/>
            <person name="Valente V.L."/>
            <person name="Venter E."/>
            <person name="Venter J.C."/>
            <person name="Vicario S."/>
            <person name="Vieira F.G."/>
            <person name="Vilella A.J."/>
            <person name="Villasante A."/>
            <person name="Walenz B."/>
            <person name="Wang J."/>
            <person name="Wasserman M."/>
            <person name="Watts T."/>
            <person name="Wilson D."/>
            <person name="Wilson R.K."/>
            <person name="Wing R.A."/>
            <person name="Wolfner M.F."/>
            <person name="Wong A."/>
            <person name="Wong G.K."/>
            <person name="Wu C.I."/>
            <person name="Wu G."/>
            <person name="Yamamoto D."/>
            <person name="Yang H.P."/>
            <person name="Yang S.P."/>
            <person name="Yorke J.A."/>
            <person name="Yoshida K."/>
            <person name="Zdobnov E."/>
            <person name="Zhang P."/>
            <person name="Zhang Y."/>
            <person name="Zimin A.V."/>
            <person name="Baldwin J."/>
            <person name="Abdouelleil A."/>
            <person name="Abdulkadir J."/>
            <person name="Abebe A."/>
            <person name="Abera B."/>
            <person name="Abreu J."/>
            <person name="Acer S.C."/>
            <person name="Aftuck L."/>
            <person name="Alexander A."/>
            <person name="An P."/>
            <person name="Anderson E."/>
            <person name="Anderson S."/>
            <person name="Arachi H."/>
            <person name="Azer M."/>
            <person name="Bachantsang P."/>
            <person name="Barry A."/>
            <person name="Bayul T."/>
            <person name="Berlin A."/>
            <person name="Bessette D."/>
            <person name="Bloom T."/>
            <person name="Blye J."/>
            <person name="Boguslavskiy L."/>
            <person name="Bonnet C."/>
            <person name="Boukhgalter B."/>
            <person name="Bourzgui I."/>
            <person name="Brown A."/>
            <person name="Cahill P."/>
            <person name="Channer S."/>
            <person name="Cheshatsang Y."/>
            <person name="Chuda L."/>
            <person name="Citroen M."/>
            <person name="Collymore A."/>
            <person name="Cooke P."/>
            <person name="Costello M."/>
            <person name="D'Aco K."/>
            <person name="Daza R."/>
            <person name="De Haan G."/>
            <person name="DeGray S."/>
            <person name="DeMaso C."/>
            <person name="Dhargay N."/>
            <person name="Dooley K."/>
            <person name="Dooley E."/>
            <person name="Doricent M."/>
            <person name="Dorje P."/>
            <person name="Dorjee K."/>
            <person name="Dupes A."/>
            <person name="Elong R."/>
            <person name="Falk J."/>
            <person name="Farina A."/>
            <person name="Faro S."/>
            <person name="Ferguson D."/>
            <person name="Fisher S."/>
            <person name="Foley C.D."/>
            <person name="Franke A."/>
            <person name="Friedrich D."/>
            <person name="Gadbois L."/>
            <person name="Gearin G."/>
            <person name="Gearin C.R."/>
            <person name="Giannoukos G."/>
            <person name="Goode T."/>
            <person name="Graham J."/>
            <person name="Grandbois E."/>
            <person name="Grewal S."/>
            <person name="Gyaltsen K."/>
            <person name="Hafez N."/>
            <person name="Hagos B."/>
            <person name="Hall J."/>
            <person name="Henson C."/>
            <person name="Hollinger A."/>
            <person name="Honan T."/>
            <person name="Huard M.D."/>
            <person name="Hughes L."/>
            <person name="Hurhula B."/>
            <person name="Husby M.E."/>
            <person name="Kamat A."/>
            <person name="Kanga B."/>
            <person name="Kashin S."/>
            <person name="Khazanovich D."/>
            <person name="Kisner P."/>
            <person name="Lance K."/>
            <person name="Lara M."/>
            <person name="Lee W."/>
            <person name="Lennon N."/>
            <person name="Letendre F."/>
            <person name="LeVine R."/>
            <person name="Lipovsky A."/>
            <person name="Liu X."/>
            <person name="Liu J."/>
            <person name="Liu S."/>
            <person name="Lokyitsang T."/>
            <person name="Lokyitsang Y."/>
            <person name="Lubonja R."/>
            <person name="Lui A."/>
            <person name="MacDonald P."/>
            <person name="Magnisalis V."/>
            <person name="Maru K."/>
            <person name="Matthews C."/>
            <person name="McCusker W."/>
            <person name="McDonough S."/>
            <person name="Mehta T."/>
            <person name="Meldrim J."/>
            <person name="Meneus L."/>
            <person name="Mihai O."/>
            <person name="Mihalev A."/>
            <person name="Mihova T."/>
            <person name="Mittelman R."/>
            <person name="Mlenga V."/>
            <person name="Montmayeur A."/>
            <person name="Mulrain L."/>
            <person name="Navidi A."/>
            <person name="Naylor J."/>
            <person name="Negash T."/>
            <person name="Nguyen T."/>
            <person name="Nguyen N."/>
            <person name="Nicol R."/>
            <person name="Norbu C."/>
            <person name="Norbu N."/>
            <person name="Novod N."/>
            <person name="O'Neill B."/>
            <person name="Osman S."/>
            <person name="Markiewicz E."/>
            <person name="Oyono O.L."/>
            <person name="Patti C."/>
            <person name="Phunkhang P."/>
            <person name="Pierre F."/>
            <person name="Priest M."/>
            <person name="Raghuraman S."/>
            <person name="Rege F."/>
            <person name="Reyes R."/>
            <person name="Rise C."/>
            <person name="Rogov P."/>
            <person name="Ross K."/>
            <person name="Ryan E."/>
            <person name="Settipalli S."/>
            <person name="Shea T."/>
            <person name="Sherpa N."/>
            <person name="Shi L."/>
            <person name="Shih D."/>
            <person name="Sparrow T."/>
            <person name="Spaulding J."/>
            <person name="Stalker J."/>
            <person name="Stange-Thomann N."/>
            <person name="Stavropoulos S."/>
            <person name="Stone C."/>
            <person name="Strader C."/>
            <person name="Tesfaye S."/>
            <person name="Thomson T."/>
            <person name="Thoulutsang Y."/>
            <person name="Thoulutsang D."/>
            <person name="Topham K."/>
            <person name="Topping I."/>
            <person name="Tsamla T."/>
            <person name="Vassiliev H."/>
            <person name="Vo A."/>
            <person name="Wangchuk T."/>
            <person name="Wangdi T."/>
            <person name="Weiand M."/>
            <person name="Wilkinson J."/>
            <person name="Wilson A."/>
            <person name="Yadav S."/>
            <person name="Young G."/>
            <person name="Yu Q."/>
            <person name="Zembek L."/>
            <person name="Zhong D."/>
            <person name="Zimmer A."/>
            <person name="Zwirko Z."/>
            <person name="Jaffe D.B."/>
            <person name="Alvarez P."/>
            <person name="Brockman W."/>
            <person name="Butler J."/>
            <person name="Chin C."/>
            <person name="Gnerre S."/>
            <person name="Grabherr M."/>
            <person name="Kleber M."/>
            <person name="Mauceli E."/>
            <person name="MacCallum I."/>
        </authorList>
    </citation>
    <scope>NUCLEOTIDE SEQUENCE [LARGE SCALE GENOMIC DNA]</scope>
    <source>
        <strain evidence="3">white501</strain>
    </source>
</reference>
<name>B4Q8G8_DROSI</name>
<organism evidence="2 3">
    <name type="scientific">Drosophila simulans</name>
    <name type="common">Fruit fly</name>
    <dbReference type="NCBI Taxonomy" id="7240"/>
    <lineage>
        <taxon>Eukaryota</taxon>
        <taxon>Metazoa</taxon>
        <taxon>Ecdysozoa</taxon>
        <taxon>Arthropoda</taxon>
        <taxon>Hexapoda</taxon>
        <taxon>Insecta</taxon>
        <taxon>Pterygota</taxon>
        <taxon>Neoptera</taxon>
        <taxon>Endopterygota</taxon>
        <taxon>Diptera</taxon>
        <taxon>Brachycera</taxon>
        <taxon>Muscomorpha</taxon>
        <taxon>Ephydroidea</taxon>
        <taxon>Drosophilidae</taxon>
        <taxon>Drosophila</taxon>
        <taxon>Sophophora</taxon>
    </lineage>
</organism>
<dbReference type="Bgee" id="FBgn0193250">
    <property type="expression patterns" value="Expressed in embryo and 3 other cell types or tissues"/>
</dbReference>
<dbReference type="OrthoDB" id="430044at2759"/>
<evidence type="ECO:0000313" key="2">
    <source>
        <dbReference type="EMBL" id="EDX05378.1"/>
    </source>
</evidence>
<sequence length="61" mass="6827">MMLPQRYNPYHLEHDAWSSSCDMANDFAGYASVPQSISGSVSSPPSAPPTNPLLRRNQYWV</sequence>
<dbReference type="GO" id="GO:0043034">
    <property type="term" value="C:costamere"/>
    <property type="evidence" value="ECO:0007669"/>
    <property type="project" value="EnsemblMetazoa"/>
</dbReference>
<feature type="region of interest" description="Disordered" evidence="1">
    <location>
        <begin position="36"/>
        <end position="61"/>
    </location>
</feature>
<evidence type="ECO:0000256" key="1">
    <source>
        <dbReference type="SAM" id="MobiDB-lite"/>
    </source>
</evidence>
<dbReference type="EMBL" id="CM000361">
    <property type="protein sequence ID" value="EDX05378.1"/>
    <property type="molecule type" value="Genomic_DNA"/>
</dbReference>
<dbReference type="Proteomes" id="UP000000304">
    <property type="component" value="Chromosome 2L"/>
</dbReference>
<dbReference type="AlphaFoldDB" id="B4Q8G8"/>